<dbReference type="InterPro" id="IPR058240">
    <property type="entry name" value="rSAM_sf"/>
</dbReference>
<evidence type="ECO:0000256" key="3">
    <source>
        <dbReference type="ARBA" id="ARBA00022691"/>
    </source>
</evidence>
<dbReference type="PROSITE" id="PS51918">
    <property type="entry name" value="RADICAL_SAM"/>
    <property type="match status" value="1"/>
</dbReference>
<gene>
    <name evidence="10" type="ORF">FTO68_05880</name>
</gene>
<feature type="binding site" evidence="8">
    <location>
        <position position="99"/>
    </location>
    <ligand>
        <name>[4Fe-4S] cluster</name>
        <dbReference type="ChEBI" id="CHEBI:49883"/>
        <note>4Fe-4S-S-AdoMet</note>
    </ligand>
</feature>
<sequence length="389" mass="44222">MTTRYITSVSRIPKLSAEEKNEIGQVEHWFSFKASEYYLSLIDWSDPFDPIRRLIIPDPGEIEEEDGDMDPSGESTYTVASGLQHKYARTGLLLVSDQCGGLCRYCFRKRLFVEGADEVSPDVTEGIRYIRKHPEVTNVLLTGGDPLMLPTTQLREIIEEIRRIDHVQIIRIGSKMPAYNPMRISEDKELLALLKQYSLPEKRIYLMSQFTHPREITSEAEKAINALLSAGVMVLNQTPILRGINDSSEVLAELFQKLSFMGVSPYYIFQCRPTHGNHIYAVPIEESYRIFEEARSTVSGIAKRARFVMSHATGKIEITACTKEYVVMKYHQAADPEEMGKVVVCRRNPSAYWFDDYVSIVDECLLSSVDDRRNDLMASAPPEADTLSE</sequence>
<comment type="cofactor">
    <cofactor evidence="1">
        <name>pyridoxal 5'-phosphate</name>
        <dbReference type="ChEBI" id="CHEBI:597326"/>
    </cofactor>
</comment>
<dbReference type="InterPro" id="IPR003739">
    <property type="entry name" value="Lys_aminomutase/Glu_NH3_mut"/>
</dbReference>
<keyword evidence="11" id="KW-1185">Reference proteome</keyword>
<dbReference type="PANTHER" id="PTHR30538">
    <property type="entry name" value="LYSINE 2,3-AMINOMUTASE-RELATED"/>
    <property type="match status" value="1"/>
</dbReference>
<dbReference type="PANTHER" id="PTHR30538:SF0">
    <property type="entry name" value="L-LYSINE 2,3-AMINOMUTASE AQ_1632-RELATED"/>
    <property type="match status" value="1"/>
</dbReference>
<keyword evidence="2 8" id="KW-0004">4Fe-4S</keyword>
<dbReference type="EMBL" id="VOTZ01000010">
    <property type="protein sequence ID" value="MCQ1538514.1"/>
    <property type="molecule type" value="Genomic_DNA"/>
</dbReference>
<dbReference type="PIRSF" id="PIRSF004911">
    <property type="entry name" value="DUF160"/>
    <property type="match status" value="1"/>
</dbReference>
<feature type="binding site" evidence="8">
    <location>
        <position position="103"/>
    </location>
    <ligand>
        <name>[4Fe-4S] cluster</name>
        <dbReference type="ChEBI" id="CHEBI:49883"/>
        <note>4Fe-4S-S-AdoMet</note>
    </ligand>
</feature>
<evidence type="ECO:0000313" key="10">
    <source>
        <dbReference type="EMBL" id="MCQ1538514.1"/>
    </source>
</evidence>
<dbReference type="Gene3D" id="3.20.20.70">
    <property type="entry name" value="Aldolase class I"/>
    <property type="match status" value="1"/>
</dbReference>
<comment type="caution">
    <text evidence="10">The sequence shown here is derived from an EMBL/GenBank/DDBJ whole genome shotgun (WGS) entry which is preliminary data.</text>
</comment>
<dbReference type="RefSeq" id="WP_255332459.1">
    <property type="nucleotide sequence ID" value="NZ_VOTZ01000010.1"/>
</dbReference>
<dbReference type="AlphaFoldDB" id="A0ABD4TL87"/>
<evidence type="ECO:0000256" key="1">
    <source>
        <dbReference type="ARBA" id="ARBA00001933"/>
    </source>
</evidence>
<evidence type="ECO:0000256" key="6">
    <source>
        <dbReference type="ARBA" id="ARBA00023004"/>
    </source>
</evidence>
<evidence type="ECO:0000256" key="7">
    <source>
        <dbReference type="ARBA" id="ARBA00023014"/>
    </source>
</evidence>
<name>A0ABD4TL87_9EURY</name>
<keyword evidence="7 8" id="KW-0411">Iron-sulfur</keyword>
<proteinExistence type="predicted"/>
<evidence type="ECO:0000259" key="9">
    <source>
        <dbReference type="PROSITE" id="PS51918"/>
    </source>
</evidence>
<reference evidence="10 11" key="1">
    <citation type="submission" date="2019-08" db="EMBL/GenBank/DDBJ databases">
        <authorList>
            <person name="Chen S.-C."/>
            <person name="Lai M.-C."/>
            <person name="You Y.-T."/>
        </authorList>
    </citation>
    <scope>NUCLEOTIDE SEQUENCE [LARGE SCALE GENOMIC DNA]</scope>
    <source>
        <strain evidence="10 11">P2F9704a</strain>
    </source>
</reference>
<dbReference type="Pfam" id="PF04055">
    <property type="entry name" value="Radical_SAM"/>
    <property type="match status" value="1"/>
</dbReference>
<dbReference type="InterPro" id="IPR013785">
    <property type="entry name" value="Aldolase_TIM"/>
</dbReference>
<accession>A0ABD4TL87</accession>
<dbReference type="InterPro" id="IPR007197">
    <property type="entry name" value="rSAM"/>
</dbReference>
<evidence type="ECO:0000256" key="5">
    <source>
        <dbReference type="ARBA" id="ARBA00022898"/>
    </source>
</evidence>
<evidence type="ECO:0000256" key="8">
    <source>
        <dbReference type="PIRSR" id="PIRSR004911-1"/>
    </source>
</evidence>
<dbReference type="CDD" id="cd01335">
    <property type="entry name" value="Radical_SAM"/>
    <property type="match status" value="1"/>
</dbReference>
<dbReference type="Proteomes" id="UP001524383">
    <property type="component" value="Unassembled WGS sequence"/>
</dbReference>
<keyword evidence="4 8" id="KW-0479">Metal-binding</keyword>
<dbReference type="SUPFAM" id="SSF102114">
    <property type="entry name" value="Radical SAM enzymes"/>
    <property type="match status" value="1"/>
</dbReference>
<feature type="binding site" evidence="8">
    <location>
        <position position="106"/>
    </location>
    <ligand>
        <name>[4Fe-4S] cluster</name>
        <dbReference type="ChEBI" id="CHEBI:49883"/>
        <note>4Fe-4S-S-AdoMet</note>
    </ligand>
</feature>
<evidence type="ECO:0000313" key="11">
    <source>
        <dbReference type="Proteomes" id="UP001524383"/>
    </source>
</evidence>
<evidence type="ECO:0000256" key="4">
    <source>
        <dbReference type="ARBA" id="ARBA00022723"/>
    </source>
</evidence>
<keyword evidence="6" id="KW-0408">Iron</keyword>
<evidence type="ECO:0000256" key="2">
    <source>
        <dbReference type="ARBA" id="ARBA00022485"/>
    </source>
</evidence>
<dbReference type="GO" id="GO:0046872">
    <property type="term" value="F:metal ion binding"/>
    <property type="evidence" value="ECO:0007669"/>
    <property type="project" value="UniProtKB-KW"/>
</dbReference>
<keyword evidence="5" id="KW-0663">Pyridoxal phosphate</keyword>
<dbReference type="SFLD" id="SFLDS00029">
    <property type="entry name" value="Radical_SAM"/>
    <property type="match status" value="1"/>
</dbReference>
<keyword evidence="3" id="KW-0949">S-adenosyl-L-methionine</keyword>
<protein>
    <submittedName>
        <fullName evidence="10">KamA family radical SAM protein</fullName>
    </submittedName>
</protein>
<organism evidence="10 11">
    <name type="scientific">Methanocalculus taiwanensis</name>
    <dbReference type="NCBI Taxonomy" id="106207"/>
    <lineage>
        <taxon>Archaea</taxon>
        <taxon>Methanobacteriati</taxon>
        <taxon>Methanobacteriota</taxon>
        <taxon>Stenosarchaea group</taxon>
        <taxon>Methanomicrobia</taxon>
        <taxon>Methanomicrobiales</taxon>
        <taxon>Methanocalculaceae</taxon>
        <taxon>Methanocalculus</taxon>
    </lineage>
</organism>
<feature type="domain" description="Radical SAM core" evidence="9">
    <location>
        <begin position="85"/>
        <end position="304"/>
    </location>
</feature>
<dbReference type="SFLD" id="SFLDG01070">
    <property type="entry name" value="PLP-dependent"/>
    <property type="match status" value="1"/>
</dbReference>
<dbReference type="GO" id="GO:0051539">
    <property type="term" value="F:4 iron, 4 sulfur cluster binding"/>
    <property type="evidence" value="ECO:0007669"/>
    <property type="project" value="UniProtKB-KW"/>
</dbReference>
<dbReference type="NCBIfam" id="TIGR00238">
    <property type="entry name" value="KamA family radical SAM protein"/>
    <property type="match status" value="1"/>
</dbReference>